<reference evidence="2" key="1">
    <citation type="submission" date="2021-02" db="EMBL/GenBank/DDBJ databases">
        <authorList>
            <person name="Nowell W R."/>
        </authorList>
    </citation>
    <scope>NUCLEOTIDE SEQUENCE</scope>
</reference>
<dbReference type="EMBL" id="CAJOBJ010201207">
    <property type="protein sequence ID" value="CAF4983742.1"/>
    <property type="molecule type" value="Genomic_DNA"/>
</dbReference>
<comment type="caution">
    <text evidence="2">The sequence shown here is derived from an EMBL/GenBank/DDBJ whole genome shotgun (WGS) entry which is preliminary data.</text>
</comment>
<evidence type="ECO:0000313" key="2">
    <source>
        <dbReference type="EMBL" id="CAF4922864.1"/>
    </source>
</evidence>
<proteinExistence type="predicted"/>
<gene>
    <name evidence="1" type="ORF">BYL167_LOCUS38224</name>
    <name evidence="3" type="ORF">GIL414_LOCUS56205</name>
    <name evidence="2" type="ORF">SMN809_LOCUS52796</name>
</gene>
<organism evidence="2 4">
    <name type="scientific">Rotaria magnacalcarata</name>
    <dbReference type="NCBI Taxonomy" id="392030"/>
    <lineage>
        <taxon>Eukaryota</taxon>
        <taxon>Metazoa</taxon>
        <taxon>Spiralia</taxon>
        <taxon>Gnathifera</taxon>
        <taxon>Rotifera</taxon>
        <taxon>Eurotatoria</taxon>
        <taxon>Bdelloidea</taxon>
        <taxon>Philodinida</taxon>
        <taxon>Philodinidae</taxon>
        <taxon>Rotaria</taxon>
    </lineage>
</organism>
<dbReference type="Proteomes" id="UP000676336">
    <property type="component" value="Unassembled WGS sequence"/>
</dbReference>
<evidence type="ECO:0000313" key="4">
    <source>
        <dbReference type="Proteomes" id="UP000676336"/>
    </source>
</evidence>
<evidence type="ECO:0000313" key="3">
    <source>
        <dbReference type="EMBL" id="CAF4983742.1"/>
    </source>
</evidence>
<feature type="non-terminal residue" evidence="2">
    <location>
        <position position="23"/>
    </location>
</feature>
<dbReference type="EMBL" id="CAJOBH010088644">
    <property type="protein sequence ID" value="CAF4553717.1"/>
    <property type="molecule type" value="Genomic_DNA"/>
</dbReference>
<dbReference type="Proteomes" id="UP000681720">
    <property type="component" value="Unassembled WGS sequence"/>
</dbReference>
<dbReference type="EMBL" id="CAJOBI010180095">
    <property type="protein sequence ID" value="CAF4922864.1"/>
    <property type="molecule type" value="Genomic_DNA"/>
</dbReference>
<protein>
    <submittedName>
        <fullName evidence="2">Uncharacterized protein</fullName>
    </submittedName>
</protein>
<name>A0A8S3CK10_9BILA</name>
<evidence type="ECO:0000313" key="1">
    <source>
        <dbReference type="EMBL" id="CAF4553717.1"/>
    </source>
</evidence>
<dbReference type="AlphaFoldDB" id="A0A8S3CK10"/>
<accession>A0A8S3CK10</accession>
<dbReference type="Proteomes" id="UP000681967">
    <property type="component" value="Unassembled WGS sequence"/>
</dbReference>
<sequence>MKAPTPMLDEYGLPKRREVDCMI</sequence>